<evidence type="ECO:0000313" key="1">
    <source>
        <dbReference type="EMBL" id="KAI3728878.1"/>
    </source>
</evidence>
<gene>
    <name evidence="1" type="ORF">L6452_17523</name>
</gene>
<evidence type="ECO:0000313" key="2">
    <source>
        <dbReference type="Proteomes" id="UP001055879"/>
    </source>
</evidence>
<dbReference type="Proteomes" id="UP001055879">
    <property type="component" value="Linkage Group LG05"/>
</dbReference>
<dbReference type="EMBL" id="CM042051">
    <property type="protein sequence ID" value="KAI3728878.1"/>
    <property type="molecule type" value="Genomic_DNA"/>
</dbReference>
<protein>
    <submittedName>
        <fullName evidence="1">Uncharacterized protein</fullName>
    </submittedName>
</protein>
<comment type="caution">
    <text evidence="1">The sequence shown here is derived from an EMBL/GenBank/DDBJ whole genome shotgun (WGS) entry which is preliminary data.</text>
</comment>
<accession>A0ACB9C3R2</accession>
<reference evidence="2" key="1">
    <citation type="journal article" date="2022" name="Mol. Ecol. Resour.">
        <title>The genomes of chicory, endive, great burdock and yacon provide insights into Asteraceae palaeo-polyploidization history and plant inulin production.</title>
        <authorList>
            <person name="Fan W."/>
            <person name="Wang S."/>
            <person name="Wang H."/>
            <person name="Wang A."/>
            <person name="Jiang F."/>
            <person name="Liu H."/>
            <person name="Zhao H."/>
            <person name="Xu D."/>
            <person name="Zhang Y."/>
        </authorList>
    </citation>
    <scope>NUCLEOTIDE SEQUENCE [LARGE SCALE GENOMIC DNA]</scope>
    <source>
        <strain evidence="2">cv. Niubang</strain>
    </source>
</reference>
<name>A0ACB9C3R2_ARCLA</name>
<proteinExistence type="predicted"/>
<reference evidence="1 2" key="2">
    <citation type="journal article" date="2022" name="Mol. Ecol. Resour.">
        <title>The genomes of chicory, endive, great burdock and yacon provide insights into Asteraceae paleo-polyploidization history and plant inulin production.</title>
        <authorList>
            <person name="Fan W."/>
            <person name="Wang S."/>
            <person name="Wang H."/>
            <person name="Wang A."/>
            <person name="Jiang F."/>
            <person name="Liu H."/>
            <person name="Zhao H."/>
            <person name="Xu D."/>
            <person name="Zhang Y."/>
        </authorList>
    </citation>
    <scope>NUCLEOTIDE SEQUENCE [LARGE SCALE GENOMIC DNA]</scope>
    <source>
        <strain evidence="2">cv. Niubang</strain>
    </source>
</reference>
<sequence>MILKSKNSLLIAHFEATCLPLPGASSRKCLICQQWRLDIGTPSLIECAFYSMNVDENSFLLSFDGWNISFHAELANMFVIIIANKLMLFDCCSSFVFICLIGVD</sequence>
<organism evidence="1 2">
    <name type="scientific">Arctium lappa</name>
    <name type="common">Greater burdock</name>
    <name type="synonym">Lappa major</name>
    <dbReference type="NCBI Taxonomy" id="4217"/>
    <lineage>
        <taxon>Eukaryota</taxon>
        <taxon>Viridiplantae</taxon>
        <taxon>Streptophyta</taxon>
        <taxon>Embryophyta</taxon>
        <taxon>Tracheophyta</taxon>
        <taxon>Spermatophyta</taxon>
        <taxon>Magnoliopsida</taxon>
        <taxon>eudicotyledons</taxon>
        <taxon>Gunneridae</taxon>
        <taxon>Pentapetalae</taxon>
        <taxon>asterids</taxon>
        <taxon>campanulids</taxon>
        <taxon>Asterales</taxon>
        <taxon>Asteraceae</taxon>
        <taxon>Carduoideae</taxon>
        <taxon>Cardueae</taxon>
        <taxon>Arctiinae</taxon>
        <taxon>Arctium</taxon>
    </lineage>
</organism>
<keyword evidence="2" id="KW-1185">Reference proteome</keyword>